<dbReference type="InterPro" id="IPR000182">
    <property type="entry name" value="GNAT_dom"/>
</dbReference>
<dbReference type="Gene3D" id="3.40.630.30">
    <property type="match status" value="2"/>
</dbReference>
<organism evidence="2 3">
    <name type="scientific">Phytoactinopolyspora mesophila</name>
    <dbReference type="NCBI Taxonomy" id="2650750"/>
    <lineage>
        <taxon>Bacteria</taxon>
        <taxon>Bacillati</taxon>
        <taxon>Actinomycetota</taxon>
        <taxon>Actinomycetes</taxon>
        <taxon>Jiangellales</taxon>
        <taxon>Jiangellaceae</taxon>
        <taxon>Phytoactinopolyspora</taxon>
    </lineage>
</organism>
<evidence type="ECO:0000313" key="2">
    <source>
        <dbReference type="EMBL" id="NDL58354.1"/>
    </source>
</evidence>
<comment type="caution">
    <text evidence="2">The sequence shown here is derived from an EMBL/GenBank/DDBJ whole genome shotgun (WGS) entry which is preliminary data.</text>
</comment>
<dbReference type="GO" id="GO:0016747">
    <property type="term" value="F:acyltransferase activity, transferring groups other than amino-acyl groups"/>
    <property type="evidence" value="ECO:0007669"/>
    <property type="project" value="InterPro"/>
</dbReference>
<dbReference type="InterPro" id="IPR050276">
    <property type="entry name" value="MshD_Acetyltransferase"/>
</dbReference>
<dbReference type="Pfam" id="PF00583">
    <property type="entry name" value="Acetyltransf_1"/>
    <property type="match status" value="2"/>
</dbReference>
<feature type="domain" description="N-acetyltransferase" evidence="1">
    <location>
        <begin position="4"/>
        <end position="168"/>
    </location>
</feature>
<dbReference type="CDD" id="cd04301">
    <property type="entry name" value="NAT_SF"/>
    <property type="match status" value="2"/>
</dbReference>
<sequence>MNQINYRSFQPGDSGQLVDLIARGMPTDAVSAEWFAEWVLLEPNFDPDGLIVAEDARTTKILGFVYAVRSQNTPGVPVDPTGGWITIGVVDPAARRQGIGTRLAERAKEFLRAGGSEWVVYSGYPPAYFLPGLDAETYPDGLRLLQRAGFETVSQPVAMDLSLGAYRQPEAVVKLRADREAEGYTFAPATADDIPEVITFANRELAPDWGEVIRQAVVRSGRPRRVVMSRRPDGVVVGFAIYGAFREITDRFGPFGVADGYRGLGLGKILLHTTLEQMRAEGAHSAWFLWTGTTNPAGRLYLSTGFSITRTFHVMRAGLSAAANRSTG</sequence>
<protein>
    <submittedName>
        <fullName evidence="2">GNAT family N-acetyltransferase</fullName>
    </submittedName>
</protein>
<proteinExistence type="predicted"/>
<dbReference type="SUPFAM" id="SSF55729">
    <property type="entry name" value="Acyl-CoA N-acyltransferases (Nat)"/>
    <property type="match status" value="2"/>
</dbReference>
<keyword evidence="3" id="KW-1185">Reference proteome</keyword>
<dbReference type="PROSITE" id="PS51186">
    <property type="entry name" value="GNAT"/>
    <property type="match status" value="2"/>
</dbReference>
<accession>A0A7K3M4X7</accession>
<name>A0A7K3M4X7_9ACTN</name>
<reference evidence="2 3" key="1">
    <citation type="submission" date="2019-11" db="EMBL/GenBank/DDBJ databases">
        <authorList>
            <person name="Li X.-J."/>
            <person name="Feng X.-M."/>
        </authorList>
    </citation>
    <scope>NUCLEOTIDE SEQUENCE [LARGE SCALE GENOMIC DNA]</scope>
    <source>
        <strain evidence="2 3">XMNu-373</strain>
    </source>
</reference>
<evidence type="ECO:0000313" key="3">
    <source>
        <dbReference type="Proteomes" id="UP000460435"/>
    </source>
</evidence>
<dbReference type="Proteomes" id="UP000460435">
    <property type="component" value="Unassembled WGS sequence"/>
</dbReference>
<evidence type="ECO:0000259" key="1">
    <source>
        <dbReference type="PROSITE" id="PS51186"/>
    </source>
</evidence>
<dbReference type="AlphaFoldDB" id="A0A7K3M4X7"/>
<dbReference type="InterPro" id="IPR016181">
    <property type="entry name" value="Acyl_CoA_acyltransferase"/>
</dbReference>
<keyword evidence="2" id="KW-0808">Transferase</keyword>
<dbReference type="EMBL" id="WLZY01000005">
    <property type="protein sequence ID" value="NDL58354.1"/>
    <property type="molecule type" value="Genomic_DNA"/>
</dbReference>
<gene>
    <name evidence="2" type="ORF">F7O44_14895</name>
</gene>
<dbReference type="RefSeq" id="WP_162451072.1">
    <property type="nucleotide sequence ID" value="NZ_WLZY01000005.1"/>
</dbReference>
<dbReference type="PANTHER" id="PTHR43617">
    <property type="entry name" value="L-AMINO ACID N-ACETYLTRANSFERASE"/>
    <property type="match status" value="1"/>
</dbReference>
<feature type="domain" description="N-acetyltransferase" evidence="1">
    <location>
        <begin position="184"/>
        <end position="326"/>
    </location>
</feature>